<keyword evidence="2 3" id="KW-1133">Transmembrane helix</keyword>
<dbReference type="PANTHER" id="PTHR37815:SF3">
    <property type="entry name" value="UPF0397 PROTEIN SPR0429"/>
    <property type="match status" value="1"/>
</dbReference>
<accession>A0A1M5NJJ2</accession>
<keyword evidence="1 3" id="KW-0812">Transmembrane</keyword>
<dbReference type="EMBL" id="FQXH01000005">
    <property type="protein sequence ID" value="SHG89113.1"/>
    <property type="molecule type" value="Genomic_DNA"/>
</dbReference>
<gene>
    <name evidence="4" type="ORF">SAMN02744040_00049</name>
</gene>
<feature type="transmembrane region" description="Helical" evidence="3">
    <location>
        <begin position="42"/>
        <end position="67"/>
    </location>
</feature>
<dbReference type="PANTHER" id="PTHR37815">
    <property type="entry name" value="UPF0397 PROTEIN BC_2624-RELATED"/>
    <property type="match status" value="1"/>
</dbReference>
<feature type="transmembrane region" description="Helical" evidence="3">
    <location>
        <begin position="141"/>
        <end position="159"/>
    </location>
</feature>
<evidence type="ECO:0000256" key="2">
    <source>
        <dbReference type="ARBA" id="ARBA00022989"/>
    </source>
</evidence>
<evidence type="ECO:0000256" key="3">
    <source>
        <dbReference type="SAM" id="Phobius"/>
    </source>
</evidence>
<dbReference type="Proteomes" id="UP000242520">
    <property type="component" value="Unassembled WGS sequence"/>
</dbReference>
<sequence>MKSTKTSYLVFVGLMIAFVCMGTMTVHIYMPATNGFINIGDSIIFITSILFGPVPGMIAGGIGSALADILLGYTHWAVFTLIIKGIEGFIVGALMKKYSNKFTMIISTIIGALFMVFGYYIAGGILEGSFIVALESIPGNIIQGIASVIIGVFVAMAILKTNYIKRKSPSRY</sequence>
<evidence type="ECO:0000256" key="1">
    <source>
        <dbReference type="ARBA" id="ARBA00022692"/>
    </source>
</evidence>
<evidence type="ECO:0000313" key="4">
    <source>
        <dbReference type="EMBL" id="SHG89113.1"/>
    </source>
</evidence>
<dbReference type="STRING" id="1123350.SAMN02744040_00049"/>
<dbReference type="AlphaFoldDB" id="A0A1M5NJJ2"/>
<dbReference type="Gene3D" id="1.10.1760.20">
    <property type="match status" value="1"/>
</dbReference>
<feature type="transmembrane region" description="Helical" evidence="3">
    <location>
        <begin position="102"/>
        <end position="121"/>
    </location>
</feature>
<keyword evidence="5" id="KW-1185">Reference proteome</keyword>
<evidence type="ECO:0000313" key="5">
    <source>
        <dbReference type="Proteomes" id="UP000242520"/>
    </source>
</evidence>
<dbReference type="Pfam" id="PF07155">
    <property type="entry name" value="ECF-ribofla_trS"/>
    <property type="match status" value="1"/>
</dbReference>
<keyword evidence="3" id="KW-0472">Membrane</keyword>
<reference evidence="5" key="1">
    <citation type="submission" date="2016-11" db="EMBL/GenBank/DDBJ databases">
        <authorList>
            <person name="Varghese N."/>
            <person name="Submissions S."/>
        </authorList>
    </citation>
    <scope>NUCLEOTIDE SEQUENCE [LARGE SCALE GENOMIC DNA]</scope>
    <source>
        <strain evidence="5">DSM 15285</strain>
    </source>
</reference>
<name>A0A1M5NJJ2_9FIRM</name>
<protein>
    <submittedName>
        <fullName evidence="4">Uncharacterized membrane protein</fullName>
    </submittedName>
</protein>
<dbReference type="OrthoDB" id="411368at2"/>
<organism evidence="4 5">
    <name type="scientific">Tepidibacter thalassicus DSM 15285</name>
    <dbReference type="NCBI Taxonomy" id="1123350"/>
    <lineage>
        <taxon>Bacteria</taxon>
        <taxon>Bacillati</taxon>
        <taxon>Bacillota</taxon>
        <taxon>Clostridia</taxon>
        <taxon>Peptostreptococcales</taxon>
        <taxon>Peptostreptococcaceae</taxon>
        <taxon>Tepidibacter</taxon>
    </lineage>
</organism>
<dbReference type="GO" id="GO:0016020">
    <property type="term" value="C:membrane"/>
    <property type="evidence" value="ECO:0007669"/>
    <property type="project" value="InterPro"/>
</dbReference>
<feature type="transmembrane region" description="Helical" evidence="3">
    <location>
        <begin position="6"/>
        <end position="30"/>
    </location>
</feature>
<dbReference type="InterPro" id="IPR009825">
    <property type="entry name" value="ECF_substrate-spec-like"/>
</dbReference>
<proteinExistence type="predicted"/>
<dbReference type="RefSeq" id="WP_072722872.1">
    <property type="nucleotide sequence ID" value="NZ_FQXH01000005.1"/>
</dbReference>